<feature type="domain" description="Spore protein YkvP/CgeB glycosyl transferase-like" evidence="1">
    <location>
        <begin position="216"/>
        <end position="375"/>
    </location>
</feature>
<proteinExistence type="predicted"/>
<dbReference type="GO" id="GO:0016757">
    <property type="term" value="F:glycosyltransferase activity"/>
    <property type="evidence" value="ECO:0007669"/>
    <property type="project" value="UniProtKB-KW"/>
</dbReference>
<keyword evidence="3" id="KW-1185">Reference proteome</keyword>
<dbReference type="RefSeq" id="WP_331848150.1">
    <property type="nucleotide sequence ID" value="NZ_JAZHPZ010000011.1"/>
</dbReference>
<name>A0ABU7VXE0_9BACL</name>
<dbReference type="EMBL" id="JAZHPZ010000011">
    <property type="protein sequence ID" value="MEF2967938.1"/>
    <property type="molecule type" value="Genomic_DNA"/>
</dbReference>
<gene>
    <name evidence="2" type="ORF">V3851_19080</name>
</gene>
<accession>A0ABU7VXE0</accession>
<evidence type="ECO:0000313" key="3">
    <source>
        <dbReference type="Proteomes" id="UP001306950"/>
    </source>
</evidence>
<dbReference type="Proteomes" id="UP001306950">
    <property type="component" value="Unassembled WGS sequence"/>
</dbReference>
<protein>
    <submittedName>
        <fullName evidence="2">Glycosyltransferase</fullName>
        <ecNumber evidence="2">2.4.-.-</ecNumber>
    </submittedName>
</protein>
<keyword evidence="2" id="KW-0808">Transferase</keyword>
<organism evidence="2 3">
    <name type="scientific">Paenibacillus haidiansis</name>
    <dbReference type="NCBI Taxonomy" id="1574488"/>
    <lineage>
        <taxon>Bacteria</taxon>
        <taxon>Bacillati</taxon>
        <taxon>Bacillota</taxon>
        <taxon>Bacilli</taxon>
        <taxon>Bacillales</taxon>
        <taxon>Paenibacillaceae</taxon>
        <taxon>Paenibacillus</taxon>
    </lineage>
</organism>
<evidence type="ECO:0000313" key="2">
    <source>
        <dbReference type="EMBL" id="MEF2967938.1"/>
    </source>
</evidence>
<keyword evidence="2" id="KW-0328">Glycosyltransferase</keyword>
<evidence type="ECO:0000259" key="1">
    <source>
        <dbReference type="Pfam" id="PF13524"/>
    </source>
</evidence>
<dbReference type="Pfam" id="PF13524">
    <property type="entry name" value="Glyco_trans_1_2"/>
    <property type="match status" value="1"/>
</dbReference>
<reference evidence="2 3" key="1">
    <citation type="submission" date="2024-02" db="EMBL/GenBank/DDBJ databases">
        <title>A nitrogen-fixing paenibacillus bacterium.</title>
        <authorList>
            <person name="Zhang W.L."/>
            <person name="Chen S.F."/>
        </authorList>
    </citation>
    <scope>NUCLEOTIDE SEQUENCE [LARGE SCALE GENOMIC DNA]</scope>
    <source>
        <strain evidence="2 3">M1</strain>
    </source>
</reference>
<dbReference type="EC" id="2.4.-.-" evidence="2"/>
<comment type="caution">
    <text evidence="2">The sequence shown here is derived from an EMBL/GenBank/DDBJ whole genome shotgun (WGS) entry which is preliminary data.</text>
</comment>
<dbReference type="InterPro" id="IPR055259">
    <property type="entry name" value="YkvP/CgeB_Glyco_trans-like"/>
</dbReference>
<sequence>MITNGIPEIAYSPDGGGAGGHPSALKGREEGLRDGFYEGYLRGRSKVIAGAPRPQFPARQVRVLYVGSGKGFPYSPIDEAVIATLRQMTAETIICEPGVPLAELAASTRPDLLLVLDGMDLPLEQVDAVRAGGTRTAVWLTDDPYYTDITMTMVPHYDYVFTLERNCIDLYRSLGCANVHYLPFAAYPEHYRPTVTQAPVRRTVGFIGSAYWNRVQFFQPIIGQLMNRGLTINGIWWDRLPEYPAYTDRIDLGKWMGPAETAEVYGSTKIIINLHRSPFEETANKNSAGITGVSPNPRTFEIAASGTLQLVDARGDLASFYTPGMEIETFTTAEELIGKIDFYLTHEKERQEIVFRALQRTYRDHMYSNRIDELLRVIFG</sequence>